<evidence type="ECO:0000259" key="7">
    <source>
        <dbReference type="PROSITE" id="PS50888"/>
    </source>
</evidence>
<dbReference type="Pfam" id="PF14598">
    <property type="entry name" value="PAS_11"/>
    <property type="match status" value="1"/>
</dbReference>
<dbReference type="InterPro" id="IPR011598">
    <property type="entry name" value="bHLH_dom"/>
</dbReference>
<dbReference type="Gene3D" id="3.30.450.20">
    <property type="entry name" value="PAS domain"/>
    <property type="match status" value="2"/>
</dbReference>
<dbReference type="SUPFAM" id="SSF47459">
    <property type="entry name" value="HLH, helix-loop-helix DNA-binding domain"/>
    <property type="match status" value="1"/>
</dbReference>
<dbReference type="PROSITE" id="PS50888">
    <property type="entry name" value="BHLH"/>
    <property type="match status" value="1"/>
</dbReference>
<dbReference type="GO" id="GO:0046983">
    <property type="term" value="F:protein dimerization activity"/>
    <property type="evidence" value="ECO:0007669"/>
    <property type="project" value="InterPro"/>
</dbReference>
<dbReference type="PANTHER" id="PTHR23043:SF39">
    <property type="entry name" value="DYSFUSION, ISOFORM D"/>
    <property type="match status" value="1"/>
</dbReference>
<dbReference type="GO" id="GO:0000977">
    <property type="term" value="F:RNA polymerase II transcription regulatory region sequence-specific DNA binding"/>
    <property type="evidence" value="ECO:0007669"/>
    <property type="project" value="TreeGrafter"/>
</dbReference>
<name>A0A0B7A972_9EUPU</name>
<keyword evidence="5" id="KW-0539">Nucleus</keyword>
<dbReference type="InterPro" id="IPR056192">
    <property type="entry name" value="bHLH_NPAS4"/>
</dbReference>
<evidence type="ECO:0000256" key="2">
    <source>
        <dbReference type="ARBA" id="ARBA00023015"/>
    </source>
</evidence>
<keyword evidence="4" id="KW-0804">Transcription</keyword>
<dbReference type="Pfam" id="PF23183">
    <property type="entry name" value="bHLH_NPAS4"/>
    <property type="match status" value="1"/>
</dbReference>
<feature type="domain" description="BHLH" evidence="7">
    <location>
        <begin position="11"/>
        <end position="64"/>
    </location>
</feature>
<dbReference type="AlphaFoldDB" id="A0A0B7A972"/>
<dbReference type="InterPro" id="IPR036638">
    <property type="entry name" value="HLH_DNA-bd_sf"/>
</dbReference>
<reference evidence="8" key="1">
    <citation type="submission" date="2014-12" db="EMBL/GenBank/DDBJ databases">
        <title>Insight into the proteome of Arion vulgaris.</title>
        <authorList>
            <person name="Aradska J."/>
            <person name="Bulat T."/>
            <person name="Smidak R."/>
            <person name="Sarate P."/>
            <person name="Gangsoo J."/>
            <person name="Sialana F."/>
            <person name="Bilban M."/>
            <person name="Lubec G."/>
        </authorList>
    </citation>
    <scope>NUCLEOTIDE SEQUENCE</scope>
    <source>
        <tissue evidence="8">Skin</tissue>
    </source>
</reference>
<accession>A0A0B7A972</accession>
<sequence>MAPVEELALLEFDRSNKGASKQRRDQINAEIATMRDLLPLPESSRQRLSQLQIMSLTCVYIRKCNVLQKLFRTKVQDNILPDSLDFFQAMTGFLLVTTREGKLLYISENVTDYLGHSMVDMKTQGDSLYDIVDKRDHGTVQAQLLHNGPQQDKDSCMDVSFFCRMNMSRTLKRQSGFGDVKVMHVRGHFLQICSTEPICPSESQCVFMATCSPLITPEVKENLVQNNTMVFKTVHKLDMTFLEVTKNGEYHLGCSNEELNNKSWYSMLHPEDIHEAKDKHVQLIRSNHEIGCMFTVRMLRLDGTCFWVNVVMNVRQASLSQNEEPLIVCINQVIDSHEAYQIKVQGHMFSLYPNRTPEIWGNHLPAVSPPSQDHMSGQWIQQSGPNSVPGYTTNISSYVPHGGRPDLYPATCSTLVSSSRLSKPAVGYPLSNPSSFVQLDQLKAMLKRKIQGPQSATSCKPTKHAKMSWDIDGSSAGCGYTETDHSIYQMEHYNQIAVSSHVDCQNQMIQVMQPENYRFGLMTSSKMSLKQLACQGVSKMNTMISEQVVPDLNVPESFLTPDPSPISSPQPSYSFVKTEVMDPEEKVHQGKPTVSILQALEKLAALPQAGMTGEKVPVAKRKELPIFDAFDIDNFFETLNPGELEAKTSIKMEVQLKHPIKMEIPDEQVENNSNFAALKEERSSPTISYHSPTIAPNIKHPLHKLKTQSLVPDHYIPAIPNSHMRLPSLSPAVDSSAQEQSLEACEYKKDMLVSSTMASSPKSMTSQESIDDLLSYFSDDGMDSSPNHLNPQRSSAMKTLKEADMEKRFYYKSFYAEKPDCKKPQPIISQHMSEELSPQSSTSSLYEEDDLIVDSPTFPLDMALSVLDNQSEIVAKQQNGDIKDHNVLGLSDELKLDFIIPSWGPVQGSLDLIKHGQ</sequence>
<keyword evidence="3" id="KW-0238">DNA-binding</keyword>
<dbReference type="SMART" id="SM00091">
    <property type="entry name" value="PAS"/>
    <property type="match status" value="2"/>
</dbReference>
<evidence type="ECO:0008006" key="9">
    <source>
        <dbReference type="Google" id="ProtNLM"/>
    </source>
</evidence>
<feature type="domain" description="PAS" evidence="6">
    <location>
        <begin position="76"/>
        <end position="152"/>
    </location>
</feature>
<evidence type="ECO:0000256" key="5">
    <source>
        <dbReference type="ARBA" id="ARBA00023242"/>
    </source>
</evidence>
<dbReference type="GO" id="GO:0000981">
    <property type="term" value="F:DNA-binding transcription factor activity, RNA polymerase II-specific"/>
    <property type="evidence" value="ECO:0007669"/>
    <property type="project" value="TreeGrafter"/>
</dbReference>
<organism evidence="8">
    <name type="scientific">Arion vulgaris</name>
    <dbReference type="NCBI Taxonomy" id="1028688"/>
    <lineage>
        <taxon>Eukaryota</taxon>
        <taxon>Metazoa</taxon>
        <taxon>Spiralia</taxon>
        <taxon>Lophotrochozoa</taxon>
        <taxon>Mollusca</taxon>
        <taxon>Gastropoda</taxon>
        <taxon>Heterobranchia</taxon>
        <taxon>Euthyneura</taxon>
        <taxon>Panpulmonata</taxon>
        <taxon>Eupulmonata</taxon>
        <taxon>Stylommatophora</taxon>
        <taxon>Helicina</taxon>
        <taxon>Arionoidea</taxon>
        <taxon>Arionidae</taxon>
        <taxon>Arion</taxon>
    </lineage>
</organism>
<dbReference type="EMBL" id="HACG01029676">
    <property type="protein sequence ID" value="CEK76541.1"/>
    <property type="molecule type" value="Transcribed_RNA"/>
</dbReference>
<dbReference type="CDD" id="cd19697">
    <property type="entry name" value="bHLH-PAS_NPAS4_PASD10"/>
    <property type="match status" value="1"/>
</dbReference>
<proteinExistence type="predicted"/>
<dbReference type="CDD" id="cd00130">
    <property type="entry name" value="PAS"/>
    <property type="match status" value="2"/>
</dbReference>
<dbReference type="NCBIfam" id="TIGR00229">
    <property type="entry name" value="sensory_box"/>
    <property type="match status" value="1"/>
</dbReference>
<dbReference type="SUPFAM" id="SSF55785">
    <property type="entry name" value="PYP-like sensor domain (PAS domain)"/>
    <property type="match status" value="2"/>
</dbReference>
<dbReference type="InterPro" id="IPR000014">
    <property type="entry name" value="PAS"/>
</dbReference>
<dbReference type="GO" id="GO:0005634">
    <property type="term" value="C:nucleus"/>
    <property type="evidence" value="ECO:0007669"/>
    <property type="project" value="UniProtKB-SubCell"/>
</dbReference>
<comment type="subcellular location">
    <subcellularLocation>
        <location evidence="1">Nucleus</location>
    </subcellularLocation>
</comment>
<dbReference type="PANTHER" id="PTHR23043">
    <property type="entry name" value="HYPOXIA-INDUCIBLE FACTOR 1 ALPHA"/>
    <property type="match status" value="1"/>
</dbReference>
<dbReference type="InterPro" id="IPR035965">
    <property type="entry name" value="PAS-like_dom_sf"/>
</dbReference>
<evidence type="ECO:0000256" key="1">
    <source>
        <dbReference type="ARBA" id="ARBA00004123"/>
    </source>
</evidence>
<dbReference type="PROSITE" id="PS50112">
    <property type="entry name" value="PAS"/>
    <property type="match status" value="1"/>
</dbReference>
<evidence type="ECO:0000256" key="4">
    <source>
        <dbReference type="ARBA" id="ARBA00023163"/>
    </source>
</evidence>
<gene>
    <name evidence="8" type="primary">ORF100397</name>
</gene>
<dbReference type="Gene3D" id="4.10.280.10">
    <property type="entry name" value="Helix-loop-helix DNA-binding domain"/>
    <property type="match status" value="1"/>
</dbReference>
<evidence type="ECO:0000313" key="8">
    <source>
        <dbReference type="EMBL" id="CEK76541.1"/>
    </source>
</evidence>
<evidence type="ECO:0000259" key="6">
    <source>
        <dbReference type="PROSITE" id="PS50112"/>
    </source>
</evidence>
<keyword evidence="2" id="KW-0805">Transcription regulation</keyword>
<protein>
    <recommendedName>
        <fullName evidence="9">BHLH domain-containing protein</fullName>
    </recommendedName>
</protein>
<evidence type="ECO:0000256" key="3">
    <source>
        <dbReference type="ARBA" id="ARBA00023125"/>
    </source>
</evidence>